<organism evidence="2 3">
    <name type="scientific">Inquilinus limosus MP06</name>
    <dbReference type="NCBI Taxonomy" id="1398085"/>
    <lineage>
        <taxon>Bacteria</taxon>
        <taxon>Pseudomonadati</taxon>
        <taxon>Pseudomonadota</taxon>
        <taxon>Alphaproteobacteria</taxon>
        <taxon>Rhodospirillales</taxon>
        <taxon>Rhodospirillaceae</taxon>
        <taxon>Inquilinus</taxon>
    </lineage>
</organism>
<comment type="caution">
    <text evidence="2">The sequence shown here is derived from an EMBL/GenBank/DDBJ whole genome shotgun (WGS) entry which is preliminary data.</text>
</comment>
<name>A0A0A0DGQ6_9PROT</name>
<feature type="compositionally biased region" description="Basic and acidic residues" evidence="1">
    <location>
        <begin position="26"/>
        <end position="35"/>
    </location>
</feature>
<dbReference type="EMBL" id="JANX01000001">
    <property type="protein sequence ID" value="KGM36182.1"/>
    <property type="molecule type" value="Genomic_DNA"/>
</dbReference>
<evidence type="ECO:0000256" key="1">
    <source>
        <dbReference type="SAM" id="MobiDB-lite"/>
    </source>
</evidence>
<dbReference type="AlphaFoldDB" id="A0A0A0DGQ6"/>
<sequence>MITLYAIQHKPTGHFLPASNRKRRGYTNDKPKDPLKVPPRLFRRKGDAKNALRWWLKGITHVSYVGSYDDYNEDWHTKPAPDRKAEEMEVVPMRLTYDD</sequence>
<dbReference type="RefSeq" id="WP_034830644.1">
    <property type="nucleotide sequence ID" value="NZ_JANX01000001.1"/>
</dbReference>
<evidence type="ECO:0000313" key="3">
    <source>
        <dbReference type="Proteomes" id="UP000029995"/>
    </source>
</evidence>
<gene>
    <name evidence="2" type="ORF">P409_00610</name>
</gene>
<evidence type="ECO:0000313" key="2">
    <source>
        <dbReference type="EMBL" id="KGM36182.1"/>
    </source>
</evidence>
<accession>A0A0A0DGQ6</accession>
<proteinExistence type="predicted"/>
<dbReference type="Proteomes" id="UP000029995">
    <property type="component" value="Unassembled WGS sequence"/>
</dbReference>
<reference evidence="2 3" key="1">
    <citation type="submission" date="2014-01" db="EMBL/GenBank/DDBJ databases">
        <title>Genome sequence determination for a cystic fibrosis isolate, Inquilinus limosus.</title>
        <authorList>
            <person name="Pino M."/>
            <person name="Di Conza J."/>
            <person name="Gutkind G."/>
        </authorList>
    </citation>
    <scope>NUCLEOTIDE SEQUENCE [LARGE SCALE GENOMIC DNA]</scope>
    <source>
        <strain evidence="2 3">MP06</strain>
    </source>
</reference>
<feature type="region of interest" description="Disordered" evidence="1">
    <location>
        <begin position="14"/>
        <end position="40"/>
    </location>
</feature>
<protein>
    <submittedName>
        <fullName evidence="2">Uncharacterized protein</fullName>
    </submittedName>
</protein>